<dbReference type="Gene3D" id="2.30.29.30">
    <property type="entry name" value="Pleckstrin-homology domain (PH domain)/Phosphotyrosine-binding domain (PTB)"/>
    <property type="match status" value="1"/>
</dbReference>
<proteinExistence type="inferred from homology"/>
<keyword evidence="5" id="KW-0653">Protein transport</keyword>
<keyword evidence="4" id="KW-0862">Zinc</keyword>
<dbReference type="InterPro" id="IPR037855">
    <property type="entry name" value="Vps36"/>
</dbReference>
<evidence type="ECO:0000256" key="2">
    <source>
        <dbReference type="ARBA" id="ARBA00022723"/>
    </source>
</evidence>
<feature type="region of interest" description="Disordered" evidence="6">
    <location>
        <begin position="133"/>
        <end position="159"/>
    </location>
</feature>
<dbReference type="SUPFAM" id="SSF50729">
    <property type="entry name" value="PH domain-like"/>
    <property type="match status" value="2"/>
</dbReference>
<comment type="function">
    <text evidence="5">Component of the ESCRT-II complex (endosomal sorting complex required for transport II), which is required for multivesicular body (MVB) formation and sorting of endosomal cargo proteins into MVBs.</text>
</comment>
<evidence type="ECO:0000256" key="6">
    <source>
        <dbReference type="SAM" id="MobiDB-lite"/>
    </source>
</evidence>
<sequence length="624" mass="66913">MARIQSNSSLPTGLSPDYWATWIASRPGASVSESVDRDVGEEWIGGWDGVGIYEGNNKIPSYQAVSVHLTNHRFIIIPDIPSTSSSTSSSTSISTPMSLQSHLSHVRQTEFYAGFMRSSAKITLSLGPQLVSQSQSQLQSESQSAAPNDLPHSDPSAAHRGNGGNAWTCNICGYVNSLSSGRSTPNPASKCGLCGIPYGNSQSSFSSSNNNSNLPSRSSTPSINLPSSLKNPNPSTINPLESDVKQEGNDGLISCPACTFLNSPLLPNCEICSTALPRKAKPPIKEGTTITPSPTTGKTDIVRLSFRRGGEKEVYKRLKAVLGDKAWERSGGVMMTTSKQGEIVEGLPRSGAGIDGILQQIDLNSKSQSDHISTAFADLEALMLRAGEMVRLAQSINTKLTTQQASNGIQPTEEESTMIRTSLVQLGLAAPAVTKEMIRDEKRYHDSLAKELGELLTGRYGIKGEGLMVGNKARGVIALDEIWGLWMRARGVSLLSPSTLISILPLIPLHTNPSINSLHLPSSLQVLHTPHYSAPSILSRSLDHLTPSSTSSSAEDTDETQGKEKSFTIFEFASIESLPIGLAKEFMEILEKQGGLVKDAQVGPSEGGEKWYRDIISSWPVANV</sequence>
<evidence type="ECO:0000256" key="4">
    <source>
        <dbReference type="ARBA" id="ARBA00022833"/>
    </source>
</evidence>
<keyword evidence="2" id="KW-0479">Metal-binding</keyword>
<name>A0ABZ1D016_9TREE</name>
<dbReference type="InterPro" id="IPR001876">
    <property type="entry name" value="Znf_RanBP2"/>
</dbReference>
<dbReference type="PANTHER" id="PTHR13128">
    <property type="entry name" value="VACUOLAR PROTEIN-SORTING-ASSOCIATED PROTEIN 36"/>
    <property type="match status" value="1"/>
</dbReference>
<dbReference type="EMBL" id="CP141884">
    <property type="protein sequence ID" value="WRT66306.1"/>
    <property type="molecule type" value="Genomic_DNA"/>
</dbReference>
<dbReference type="Proteomes" id="UP001329825">
    <property type="component" value="Chromosome 4"/>
</dbReference>
<protein>
    <recommendedName>
        <fullName evidence="5">Vacuolar protein-sorting-associated protein 36</fullName>
    </recommendedName>
    <alternativeName>
        <fullName evidence="5">ESCRT-II complex subunit VPS36</fullName>
    </alternativeName>
</protein>
<dbReference type="RefSeq" id="XP_062791046.1">
    <property type="nucleotide sequence ID" value="XM_062934995.1"/>
</dbReference>
<dbReference type="SMART" id="SM00547">
    <property type="entry name" value="ZnF_RBZ"/>
    <property type="match status" value="2"/>
</dbReference>
<evidence type="ECO:0000256" key="3">
    <source>
        <dbReference type="ARBA" id="ARBA00022771"/>
    </source>
</evidence>
<keyword evidence="9" id="KW-1185">Reference proteome</keyword>
<evidence type="ECO:0000256" key="5">
    <source>
        <dbReference type="RuleBase" id="RU367095"/>
    </source>
</evidence>
<gene>
    <name evidence="8" type="ORF">IL334_003261</name>
</gene>
<dbReference type="Gene3D" id="2.30.30.380">
    <property type="entry name" value="Zn-finger domain of Sec23/24"/>
    <property type="match status" value="1"/>
</dbReference>
<feature type="compositionally biased region" description="Low complexity" evidence="6">
    <location>
        <begin position="544"/>
        <end position="554"/>
    </location>
</feature>
<dbReference type="InterPro" id="IPR011993">
    <property type="entry name" value="PH-like_dom_sf"/>
</dbReference>
<dbReference type="Gene3D" id="6.10.140.260">
    <property type="match status" value="1"/>
</dbReference>
<dbReference type="PROSITE" id="PS51495">
    <property type="entry name" value="GLUE"/>
    <property type="match status" value="1"/>
</dbReference>
<feature type="domain" description="GLUE N-terminal" evidence="7">
    <location>
        <begin position="26"/>
        <end position="334"/>
    </location>
</feature>
<feature type="compositionally biased region" description="Polar residues" evidence="6">
    <location>
        <begin position="223"/>
        <end position="239"/>
    </location>
</feature>
<comment type="subunit">
    <text evidence="5">Component of the endosomal sorting complex required for transport II (ESCRT-II).</text>
</comment>
<dbReference type="InterPro" id="IPR040608">
    <property type="entry name" value="Snf8/Vps36"/>
</dbReference>
<dbReference type="InterPro" id="IPR036388">
    <property type="entry name" value="WH-like_DNA-bd_sf"/>
</dbReference>
<organism evidence="8 9">
    <name type="scientific">Kwoniella shivajii</name>
    <dbReference type="NCBI Taxonomy" id="564305"/>
    <lineage>
        <taxon>Eukaryota</taxon>
        <taxon>Fungi</taxon>
        <taxon>Dikarya</taxon>
        <taxon>Basidiomycota</taxon>
        <taxon>Agaricomycotina</taxon>
        <taxon>Tremellomycetes</taxon>
        <taxon>Tremellales</taxon>
        <taxon>Cryptococcaceae</taxon>
        <taxon>Kwoniella</taxon>
    </lineage>
</organism>
<comment type="subcellular location">
    <subcellularLocation>
        <location evidence="5">Cytoplasm</location>
    </subcellularLocation>
    <subcellularLocation>
        <location evidence="5">Endosome</location>
    </subcellularLocation>
</comment>
<evidence type="ECO:0000313" key="9">
    <source>
        <dbReference type="Proteomes" id="UP001329825"/>
    </source>
</evidence>
<keyword evidence="5" id="KW-0813">Transport</keyword>
<feature type="compositionally biased region" description="Low complexity" evidence="6">
    <location>
        <begin position="205"/>
        <end position="222"/>
    </location>
</feature>
<accession>A0ABZ1D016</accession>
<dbReference type="Pfam" id="PF04157">
    <property type="entry name" value="EAP30"/>
    <property type="match status" value="1"/>
</dbReference>
<comment type="similarity">
    <text evidence="1 5">Belongs to the VPS36 family.</text>
</comment>
<evidence type="ECO:0000313" key="8">
    <source>
        <dbReference type="EMBL" id="WRT66306.1"/>
    </source>
</evidence>
<feature type="region of interest" description="Disordered" evidence="6">
    <location>
        <begin position="205"/>
        <end position="246"/>
    </location>
</feature>
<dbReference type="Pfam" id="PF11605">
    <property type="entry name" value="Vps36_ESCRT-II"/>
    <property type="match status" value="1"/>
</dbReference>
<feature type="compositionally biased region" description="Low complexity" evidence="6">
    <location>
        <begin position="133"/>
        <end position="144"/>
    </location>
</feature>
<dbReference type="Gene3D" id="1.10.10.10">
    <property type="entry name" value="Winged helix-like DNA-binding domain superfamily/Winged helix DNA-binding domain"/>
    <property type="match status" value="1"/>
</dbReference>
<keyword evidence="5" id="KW-0963">Cytoplasm</keyword>
<reference evidence="8 9" key="1">
    <citation type="submission" date="2024-01" db="EMBL/GenBank/DDBJ databases">
        <title>Comparative genomics of Cryptococcus and Kwoniella reveals pathogenesis evolution and contrasting modes of karyotype evolution via chromosome fusion or intercentromeric recombination.</title>
        <authorList>
            <person name="Coelho M.A."/>
            <person name="David-Palma M."/>
            <person name="Shea T."/>
            <person name="Bowers K."/>
            <person name="McGinley-Smith S."/>
            <person name="Mohammad A.W."/>
            <person name="Gnirke A."/>
            <person name="Yurkov A.M."/>
            <person name="Nowrousian M."/>
            <person name="Sun S."/>
            <person name="Cuomo C.A."/>
            <person name="Heitman J."/>
        </authorList>
    </citation>
    <scope>NUCLEOTIDE SEQUENCE [LARGE SCALE GENOMIC DNA]</scope>
    <source>
        <strain evidence="8">CBS 11374</strain>
    </source>
</reference>
<evidence type="ECO:0000259" key="7">
    <source>
        <dbReference type="PROSITE" id="PS51495"/>
    </source>
</evidence>
<keyword evidence="5" id="KW-0967">Endosome</keyword>
<feature type="region of interest" description="Disordered" evidence="6">
    <location>
        <begin position="544"/>
        <end position="563"/>
    </location>
</feature>
<evidence type="ECO:0000256" key="1">
    <source>
        <dbReference type="ARBA" id="ARBA00009697"/>
    </source>
</evidence>
<dbReference type="InterPro" id="IPR021648">
    <property type="entry name" value="GLUE_dom"/>
</dbReference>
<dbReference type="PANTHER" id="PTHR13128:SF12">
    <property type="entry name" value="VACUOLAR PROTEIN-SORTING-ASSOCIATED PROTEIN 36"/>
    <property type="match status" value="1"/>
</dbReference>
<dbReference type="GeneID" id="87955392"/>
<keyword evidence="3" id="KW-0863">Zinc-finger</keyword>